<organism evidence="1">
    <name type="scientific">Chrysotila carterae</name>
    <name type="common">Marine alga</name>
    <name type="synonym">Syracosphaera carterae</name>
    <dbReference type="NCBI Taxonomy" id="13221"/>
    <lineage>
        <taxon>Eukaryota</taxon>
        <taxon>Haptista</taxon>
        <taxon>Haptophyta</taxon>
        <taxon>Prymnesiophyceae</taxon>
        <taxon>Isochrysidales</taxon>
        <taxon>Isochrysidaceae</taxon>
        <taxon>Chrysotila</taxon>
    </lineage>
</organism>
<dbReference type="AlphaFoldDB" id="A0A7S4F6D5"/>
<accession>A0A7S4F6D5</accession>
<protein>
    <submittedName>
        <fullName evidence="1">Uncharacterized protein</fullName>
    </submittedName>
</protein>
<gene>
    <name evidence="1" type="ORF">PCAR00345_LOCUS27950</name>
</gene>
<evidence type="ECO:0000313" key="1">
    <source>
        <dbReference type="EMBL" id="CAE0775316.1"/>
    </source>
</evidence>
<name>A0A7S4F6D5_CHRCT</name>
<dbReference type="EMBL" id="HBIZ01043679">
    <property type="protein sequence ID" value="CAE0775316.1"/>
    <property type="molecule type" value="Transcribed_RNA"/>
</dbReference>
<sequence>MLKAANARVSVREAARVCVRERVAVRVCVRPRVVRVRACALALVRARARVSVLTFGEAARIDETIEELAACSRTRCAALCTNAVVSNPGIQTHPGNRAVQKRVSRGHSTANTKATIN</sequence>
<proteinExistence type="predicted"/>
<reference evidence="1" key="1">
    <citation type="submission" date="2021-01" db="EMBL/GenBank/DDBJ databases">
        <authorList>
            <person name="Corre E."/>
            <person name="Pelletier E."/>
            <person name="Niang G."/>
            <person name="Scheremetjew M."/>
            <person name="Finn R."/>
            <person name="Kale V."/>
            <person name="Holt S."/>
            <person name="Cochrane G."/>
            <person name="Meng A."/>
            <person name="Brown T."/>
            <person name="Cohen L."/>
        </authorList>
    </citation>
    <scope>NUCLEOTIDE SEQUENCE</scope>
    <source>
        <strain evidence="1">CCMP645</strain>
    </source>
</reference>